<dbReference type="CDD" id="cd14019">
    <property type="entry name" value="STKc_Cdc7"/>
    <property type="match status" value="1"/>
</dbReference>
<keyword evidence="4" id="KW-0547">Nucleotide-binding</keyword>
<sequence>MPEGSSSQVVDGAAATPSEGSQRQTHTSLANSTPNADLKTDRDNPLTTTQRRHLLFDDPEDLLNVFHSPSNRPFGLESPQCPTSGSWQDASTEPLMPTTFNRTSPQSPYGSPSQRLELAHETRNPYLSPKRKHGPSREFVGKKQRTLALFTGDSWSDAPVSLVSSQSQPQQHQHQQSPYNPPTPFSQPKPSDKPSTRRDIFASPGKENLPPLPPSLPPPPKLNLLADDLPRRDRTALKGGRNDLGPIQSPVKPNDNTEQAQLLDRKRRIHTELDTLTRNVKTLRTHYQLVDKIGAGTFSAVYKAIDLRYDKYDNASWETALAPSHHKDTKYVALKLIHATSSPKRMAHEIRILKDLRQGIPLTKRLVFTYLSLVYRGASCVSQLITAFREHENVFLVMPFFKHDDFRTCYRQMNLDDIKHYFKSLLTALKHLHGRGILHRDIKPNNFLYNMELKSGMLIDFGLAQRQDETRPPEPPKLMTASQSATIRKPKAPTTWERSVSATTLDMLERVPPKPPLKPLIPKSINRTDEDDRKPGYISHDHRKSIKASRAGTRGFRAPEVLFSVTHQTVAIDIWSVGVILLSLLTGRYPFFIAHDEADSLIEIACLFGSTEMKQCAALHNSIAIVQYFGKALFLSSLSLDTTTNSLGTADQLSPPSFGTSLLWISSVHGKSYL</sequence>
<feature type="compositionally biased region" description="Low complexity" evidence="7">
    <location>
        <begin position="164"/>
        <end position="178"/>
    </location>
</feature>
<dbReference type="Proteomes" id="UP000078561">
    <property type="component" value="Unassembled WGS sequence"/>
</dbReference>
<evidence type="ECO:0000259" key="8">
    <source>
        <dbReference type="PROSITE" id="PS50011"/>
    </source>
</evidence>
<dbReference type="PANTHER" id="PTHR44167">
    <property type="entry name" value="OVARIAN-SPECIFIC SERINE/THREONINE-PROTEIN KINASE LOK-RELATED"/>
    <property type="match status" value="1"/>
</dbReference>
<dbReference type="Gene3D" id="3.30.200.20">
    <property type="entry name" value="Phosphorylase Kinase, domain 1"/>
    <property type="match status" value="1"/>
</dbReference>
<reference evidence="9" key="1">
    <citation type="submission" date="2016-04" db="EMBL/GenBank/DDBJ databases">
        <authorList>
            <person name="Evans L.H."/>
            <person name="Alamgir A."/>
            <person name="Owens N."/>
            <person name="Weber N.D."/>
            <person name="Virtaneva K."/>
            <person name="Barbian K."/>
            <person name="Babar A."/>
            <person name="Rosenke K."/>
        </authorList>
    </citation>
    <scope>NUCLEOTIDE SEQUENCE [LARGE SCALE GENOMIC DNA]</scope>
    <source>
        <strain evidence="9">CBS 101.48</strain>
    </source>
</reference>
<evidence type="ECO:0000256" key="1">
    <source>
        <dbReference type="ARBA" id="ARBA00012513"/>
    </source>
</evidence>
<dbReference type="STRING" id="4829.A0A163JB56"/>
<feature type="region of interest" description="Disordered" evidence="7">
    <location>
        <begin position="159"/>
        <end position="258"/>
    </location>
</feature>
<dbReference type="EC" id="2.7.11.1" evidence="1"/>
<feature type="compositionally biased region" description="Basic and acidic residues" evidence="7">
    <location>
        <begin position="190"/>
        <end position="200"/>
    </location>
</feature>
<keyword evidence="5" id="KW-0418">Kinase</keyword>
<dbReference type="Pfam" id="PF00069">
    <property type="entry name" value="Pkinase"/>
    <property type="match status" value="2"/>
</dbReference>
<gene>
    <name evidence="9" type="primary">ABSGL_03710.1 scaffold 4609</name>
</gene>
<keyword evidence="6" id="KW-0067">ATP-binding</keyword>
<dbReference type="EMBL" id="LT552047">
    <property type="protein sequence ID" value="SAL98183.1"/>
    <property type="molecule type" value="Genomic_DNA"/>
</dbReference>
<dbReference type="GO" id="GO:0044773">
    <property type="term" value="P:mitotic DNA damage checkpoint signaling"/>
    <property type="evidence" value="ECO:0007669"/>
    <property type="project" value="TreeGrafter"/>
</dbReference>
<feature type="region of interest" description="Disordered" evidence="7">
    <location>
        <begin position="468"/>
        <end position="493"/>
    </location>
</feature>
<dbReference type="InParanoid" id="A0A163JB56"/>
<evidence type="ECO:0000256" key="6">
    <source>
        <dbReference type="ARBA" id="ARBA00022840"/>
    </source>
</evidence>
<dbReference type="Gene3D" id="1.10.510.10">
    <property type="entry name" value="Transferase(Phosphotransferase) domain 1"/>
    <property type="match status" value="1"/>
</dbReference>
<evidence type="ECO:0000313" key="10">
    <source>
        <dbReference type="Proteomes" id="UP000078561"/>
    </source>
</evidence>
<keyword evidence="2" id="KW-0723">Serine/threonine-protein kinase</keyword>
<proteinExistence type="predicted"/>
<feature type="region of interest" description="Disordered" evidence="7">
    <location>
        <begin position="1"/>
        <end position="116"/>
    </location>
</feature>
<feature type="compositionally biased region" description="Polar residues" evidence="7">
    <location>
        <begin position="98"/>
        <end position="114"/>
    </location>
</feature>
<dbReference type="FunCoup" id="A0A163JB56">
    <property type="interactions" value="646"/>
</dbReference>
<evidence type="ECO:0000256" key="7">
    <source>
        <dbReference type="SAM" id="MobiDB-lite"/>
    </source>
</evidence>
<feature type="compositionally biased region" description="Polar residues" evidence="7">
    <location>
        <begin position="80"/>
        <end position="91"/>
    </location>
</feature>
<evidence type="ECO:0000313" key="9">
    <source>
        <dbReference type="EMBL" id="SAL98183.1"/>
    </source>
</evidence>
<evidence type="ECO:0000256" key="4">
    <source>
        <dbReference type="ARBA" id="ARBA00022741"/>
    </source>
</evidence>
<dbReference type="GO" id="GO:0004674">
    <property type="term" value="F:protein serine/threonine kinase activity"/>
    <property type="evidence" value="ECO:0007669"/>
    <property type="project" value="UniProtKB-KW"/>
</dbReference>
<feature type="region of interest" description="Disordered" evidence="7">
    <location>
        <begin position="516"/>
        <end position="544"/>
    </location>
</feature>
<dbReference type="SMART" id="SM00220">
    <property type="entry name" value="S_TKc"/>
    <property type="match status" value="1"/>
</dbReference>
<dbReference type="OrthoDB" id="10020333at2759"/>
<keyword evidence="10" id="KW-1185">Reference proteome</keyword>
<evidence type="ECO:0000256" key="3">
    <source>
        <dbReference type="ARBA" id="ARBA00022679"/>
    </source>
</evidence>
<dbReference type="PANTHER" id="PTHR44167:SF23">
    <property type="entry name" value="CDC7 KINASE, ISOFORM A-RELATED"/>
    <property type="match status" value="1"/>
</dbReference>
<accession>A0A163JB56</accession>
<organism evidence="9">
    <name type="scientific">Absidia glauca</name>
    <name type="common">Pin mould</name>
    <dbReference type="NCBI Taxonomy" id="4829"/>
    <lineage>
        <taxon>Eukaryota</taxon>
        <taxon>Fungi</taxon>
        <taxon>Fungi incertae sedis</taxon>
        <taxon>Mucoromycota</taxon>
        <taxon>Mucoromycotina</taxon>
        <taxon>Mucoromycetes</taxon>
        <taxon>Mucorales</taxon>
        <taxon>Cunninghamellaceae</taxon>
        <taxon>Absidia</taxon>
    </lineage>
</organism>
<dbReference type="PROSITE" id="PS00108">
    <property type="entry name" value="PROTEIN_KINASE_ST"/>
    <property type="match status" value="1"/>
</dbReference>
<feature type="compositionally biased region" description="Pro residues" evidence="7">
    <location>
        <begin position="210"/>
        <end position="221"/>
    </location>
</feature>
<keyword evidence="3" id="KW-0808">Transferase</keyword>
<dbReference type="SUPFAM" id="SSF56112">
    <property type="entry name" value="Protein kinase-like (PK-like)"/>
    <property type="match status" value="1"/>
</dbReference>
<dbReference type="GO" id="GO:0005634">
    <property type="term" value="C:nucleus"/>
    <property type="evidence" value="ECO:0007669"/>
    <property type="project" value="TreeGrafter"/>
</dbReference>
<feature type="compositionally biased region" description="Basic and acidic residues" evidence="7">
    <location>
        <begin position="526"/>
        <end position="535"/>
    </location>
</feature>
<protein>
    <recommendedName>
        <fullName evidence="1">non-specific serine/threonine protein kinase</fullName>
        <ecNumber evidence="1">2.7.11.1</ecNumber>
    </recommendedName>
</protein>
<dbReference type="AlphaFoldDB" id="A0A163JB56"/>
<name>A0A163JB56_ABSGL</name>
<evidence type="ECO:0000256" key="5">
    <source>
        <dbReference type="ARBA" id="ARBA00022777"/>
    </source>
</evidence>
<dbReference type="InterPro" id="IPR000719">
    <property type="entry name" value="Prot_kinase_dom"/>
</dbReference>
<dbReference type="InterPro" id="IPR008271">
    <property type="entry name" value="Ser/Thr_kinase_AS"/>
</dbReference>
<feature type="domain" description="Protein kinase" evidence="8">
    <location>
        <begin position="287"/>
        <end position="674"/>
    </location>
</feature>
<dbReference type="GO" id="GO:0005524">
    <property type="term" value="F:ATP binding"/>
    <property type="evidence" value="ECO:0007669"/>
    <property type="project" value="UniProtKB-KW"/>
</dbReference>
<dbReference type="PROSITE" id="PS50011">
    <property type="entry name" value="PROTEIN_KINASE_DOM"/>
    <property type="match status" value="1"/>
</dbReference>
<evidence type="ECO:0000256" key="2">
    <source>
        <dbReference type="ARBA" id="ARBA00022527"/>
    </source>
</evidence>
<feature type="compositionally biased region" description="Polar residues" evidence="7">
    <location>
        <begin position="18"/>
        <end position="35"/>
    </location>
</feature>
<dbReference type="InterPro" id="IPR011009">
    <property type="entry name" value="Kinase-like_dom_sf"/>
</dbReference>